<dbReference type="eggNOG" id="KOG0637">
    <property type="taxonomic scope" value="Eukaryota"/>
</dbReference>
<evidence type="ECO:0000313" key="9">
    <source>
        <dbReference type="Proteomes" id="UP000054350"/>
    </source>
</evidence>
<dbReference type="PANTHER" id="PTHR19432:SF35">
    <property type="entry name" value="SOLUTE CARRIER FAMILY 45 MEMBER 3 ISOFORM X1"/>
    <property type="match status" value="1"/>
</dbReference>
<dbReference type="EMBL" id="GG745335">
    <property type="protein sequence ID" value="KNE60189.1"/>
    <property type="molecule type" value="Genomic_DNA"/>
</dbReference>
<evidence type="ECO:0000256" key="5">
    <source>
        <dbReference type="ARBA" id="ARBA00023136"/>
    </source>
</evidence>
<keyword evidence="5 7" id="KW-0472">Membrane</keyword>
<dbReference type="OMA" id="SITQWAP"/>
<feature type="transmembrane region" description="Helical" evidence="7">
    <location>
        <begin position="183"/>
        <end position="202"/>
    </location>
</feature>
<dbReference type="PANTHER" id="PTHR19432">
    <property type="entry name" value="SUGAR TRANSPORTER"/>
    <property type="match status" value="1"/>
</dbReference>
<evidence type="ECO:0000313" key="8">
    <source>
        <dbReference type="EMBL" id="KNE60189.1"/>
    </source>
</evidence>
<dbReference type="AlphaFoldDB" id="A0A0L0SCN7"/>
<feature type="compositionally biased region" description="Low complexity" evidence="6">
    <location>
        <begin position="310"/>
        <end position="319"/>
    </location>
</feature>
<dbReference type="Pfam" id="PF07690">
    <property type="entry name" value="MFS_1"/>
    <property type="match status" value="1"/>
</dbReference>
<evidence type="ECO:0008006" key="10">
    <source>
        <dbReference type="Google" id="ProtNLM"/>
    </source>
</evidence>
<comment type="subcellular location">
    <subcellularLocation>
        <location evidence="1">Membrane</location>
        <topology evidence="1">Multi-pass membrane protein</topology>
    </subcellularLocation>
</comment>
<feature type="transmembrane region" description="Helical" evidence="7">
    <location>
        <begin position="477"/>
        <end position="496"/>
    </location>
</feature>
<feature type="compositionally biased region" description="Low complexity" evidence="6">
    <location>
        <begin position="9"/>
        <end position="18"/>
    </location>
</feature>
<feature type="region of interest" description="Disordered" evidence="6">
    <location>
        <begin position="1"/>
        <end position="76"/>
    </location>
</feature>
<proteinExistence type="predicted"/>
<dbReference type="InterPro" id="IPR036259">
    <property type="entry name" value="MFS_trans_sf"/>
</dbReference>
<accession>A0A0L0SCN7</accession>
<feature type="transmembrane region" description="Helical" evidence="7">
    <location>
        <begin position="508"/>
        <end position="527"/>
    </location>
</feature>
<dbReference type="Proteomes" id="UP000054350">
    <property type="component" value="Unassembled WGS sequence"/>
</dbReference>
<evidence type="ECO:0000256" key="2">
    <source>
        <dbReference type="ARBA" id="ARBA00022448"/>
    </source>
</evidence>
<protein>
    <recommendedName>
        <fullName evidence="10">Major facilitator superfamily (MFS) profile domain-containing protein</fullName>
    </recommendedName>
</protein>
<sequence length="585" mass="63169">MHPTPPHAVPATALAPAHPRLDSTHAAPRRQPDHDPTAPLPPASGTRTHQHGHHDRRHRRRRRRRGHGARTKRSDKSWSLARRLGVALLLLGLQFAWAVELAYGTPFLLSLGMGKSATSLVWLAGPLSGLLAQPIVGALSDKCTSRYGRRRPFIVGGAAGVIVSMLIVALARELGGSPASGKATHLTLSLAVAGFYLLDFSINTVQSAARSLILDVIPQHQQESANALAGTMICLGNIIAYATGFVDLAAVFRVQGVSAQFKLLCAVASVVFLSTVAVTCSVGQERVLDAPDNHDDNHHHQSDAINHAENAAAAPPSAADAEHRPLMSPRPSADHDLHRPVGTPPASRTTSQGSKWLQPARDIWTALHRLPREVADICHIQFFCWMGWFPFLFYSTTYVAQFVRPIPGQYAFLRYHASGCHQSLTYVPDPSPFDGHDADRATRLGSRAFLLFSIVSFLFSLALPAVTARLGITLRSLWIGAELLFAFVMWATLVVSDVVGATEIVTALGYPWAVGMWVPMALLGQMVSRAESVAARRARRRQEANAAVGRVQLYGGMRRRASASMVPVTRGEGGGKGGMTRVPSC</sequence>
<dbReference type="OrthoDB" id="28755at2759"/>
<evidence type="ECO:0000256" key="1">
    <source>
        <dbReference type="ARBA" id="ARBA00004141"/>
    </source>
</evidence>
<keyword evidence="2" id="KW-0813">Transport</keyword>
<feature type="transmembrane region" description="Helical" evidence="7">
    <location>
        <begin position="448"/>
        <end position="470"/>
    </location>
</feature>
<keyword evidence="4 7" id="KW-1133">Transmembrane helix</keyword>
<evidence type="ECO:0000256" key="7">
    <source>
        <dbReference type="SAM" id="Phobius"/>
    </source>
</evidence>
<feature type="transmembrane region" description="Helical" evidence="7">
    <location>
        <begin position="80"/>
        <end position="99"/>
    </location>
</feature>
<evidence type="ECO:0000256" key="4">
    <source>
        <dbReference type="ARBA" id="ARBA00022989"/>
    </source>
</evidence>
<feature type="transmembrane region" description="Helical" evidence="7">
    <location>
        <begin position="119"/>
        <end position="140"/>
    </location>
</feature>
<evidence type="ECO:0000256" key="3">
    <source>
        <dbReference type="ARBA" id="ARBA00022692"/>
    </source>
</evidence>
<dbReference type="VEuPathDB" id="FungiDB:AMAG_05608"/>
<dbReference type="GO" id="GO:0005886">
    <property type="term" value="C:plasma membrane"/>
    <property type="evidence" value="ECO:0007669"/>
    <property type="project" value="TreeGrafter"/>
</dbReference>
<feature type="compositionally biased region" description="Basic residues" evidence="6">
    <location>
        <begin position="48"/>
        <end position="73"/>
    </location>
</feature>
<dbReference type="GO" id="GO:0008506">
    <property type="term" value="F:sucrose:proton symporter activity"/>
    <property type="evidence" value="ECO:0007669"/>
    <property type="project" value="TreeGrafter"/>
</dbReference>
<gene>
    <name evidence="8" type="ORF">AMAG_05608</name>
</gene>
<dbReference type="STRING" id="578462.A0A0L0SCN7"/>
<feature type="region of interest" description="Disordered" evidence="6">
    <location>
        <begin position="310"/>
        <end position="356"/>
    </location>
</feature>
<reference evidence="9" key="2">
    <citation type="submission" date="2009-11" db="EMBL/GenBank/DDBJ databases">
        <title>The Genome Sequence of Allomyces macrogynus strain ATCC 38327.</title>
        <authorList>
            <consortium name="The Broad Institute Genome Sequencing Platform"/>
            <person name="Russ C."/>
            <person name="Cuomo C."/>
            <person name="Shea T."/>
            <person name="Young S.K."/>
            <person name="Zeng Q."/>
            <person name="Koehrsen M."/>
            <person name="Haas B."/>
            <person name="Borodovsky M."/>
            <person name="Guigo R."/>
            <person name="Alvarado L."/>
            <person name="Berlin A."/>
            <person name="Borenstein D."/>
            <person name="Chen Z."/>
            <person name="Engels R."/>
            <person name="Freedman E."/>
            <person name="Gellesch M."/>
            <person name="Goldberg J."/>
            <person name="Griggs A."/>
            <person name="Gujja S."/>
            <person name="Heiman D."/>
            <person name="Hepburn T."/>
            <person name="Howarth C."/>
            <person name="Jen D."/>
            <person name="Larson L."/>
            <person name="Lewis B."/>
            <person name="Mehta T."/>
            <person name="Park D."/>
            <person name="Pearson M."/>
            <person name="Roberts A."/>
            <person name="Saif S."/>
            <person name="Shenoy N."/>
            <person name="Sisk P."/>
            <person name="Stolte C."/>
            <person name="Sykes S."/>
            <person name="Walk T."/>
            <person name="White J."/>
            <person name="Yandava C."/>
            <person name="Burger G."/>
            <person name="Gray M.W."/>
            <person name="Holland P.W.H."/>
            <person name="King N."/>
            <person name="Lang F.B.F."/>
            <person name="Roger A.J."/>
            <person name="Ruiz-Trillo I."/>
            <person name="Lander E."/>
            <person name="Nusbaum C."/>
        </authorList>
    </citation>
    <scope>NUCLEOTIDE SEQUENCE [LARGE SCALE GENOMIC DNA]</scope>
    <source>
        <strain evidence="9">ATCC 38327</strain>
    </source>
</reference>
<evidence type="ECO:0000256" key="6">
    <source>
        <dbReference type="SAM" id="MobiDB-lite"/>
    </source>
</evidence>
<feature type="compositionally biased region" description="Polar residues" evidence="6">
    <location>
        <begin position="346"/>
        <end position="355"/>
    </location>
</feature>
<organism evidence="8 9">
    <name type="scientific">Allomyces macrogynus (strain ATCC 38327)</name>
    <name type="common">Allomyces javanicus var. macrogynus</name>
    <dbReference type="NCBI Taxonomy" id="578462"/>
    <lineage>
        <taxon>Eukaryota</taxon>
        <taxon>Fungi</taxon>
        <taxon>Fungi incertae sedis</taxon>
        <taxon>Blastocladiomycota</taxon>
        <taxon>Blastocladiomycetes</taxon>
        <taxon>Blastocladiales</taxon>
        <taxon>Blastocladiaceae</taxon>
        <taxon>Allomyces</taxon>
    </lineage>
</organism>
<feature type="region of interest" description="Disordered" evidence="6">
    <location>
        <begin position="565"/>
        <end position="585"/>
    </location>
</feature>
<reference evidence="8 9" key="1">
    <citation type="submission" date="2009-11" db="EMBL/GenBank/DDBJ databases">
        <title>Annotation of Allomyces macrogynus ATCC 38327.</title>
        <authorList>
            <consortium name="The Broad Institute Genome Sequencing Platform"/>
            <person name="Russ C."/>
            <person name="Cuomo C."/>
            <person name="Burger G."/>
            <person name="Gray M.W."/>
            <person name="Holland P.W.H."/>
            <person name="King N."/>
            <person name="Lang F.B.F."/>
            <person name="Roger A.J."/>
            <person name="Ruiz-Trillo I."/>
            <person name="Young S.K."/>
            <person name="Zeng Q."/>
            <person name="Gargeya S."/>
            <person name="Fitzgerald M."/>
            <person name="Haas B."/>
            <person name="Abouelleil A."/>
            <person name="Alvarado L."/>
            <person name="Arachchi H.M."/>
            <person name="Berlin A."/>
            <person name="Chapman S.B."/>
            <person name="Gearin G."/>
            <person name="Goldberg J."/>
            <person name="Griggs A."/>
            <person name="Gujja S."/>
            <person name="Hansen M."/>
            <person name="Heiman D."/>
            <person name="Howarth C."/>
            <person name="Larimer J."/>
            <person name="Lui A."/>
            <person name="MacDonald P.J.P."/>
            <person name="McCowen C."/>
            <person name="Montmayeur A."/>
            <person name="Murphy C."/>
            <person name="Neiman D."/>
            <person name="Pearson M."/>
            <person name="Priest M."/>
            <person name="Roberts A."/>
            <person name="Saif S."/>
            <person name="Shea T."/>
            <person name="Sisk P."/>
            <person name="Stolte C."/>
            <person name="Sykes S."/>
            <person name="Wortman J."/>
            <person name="Nusbaum C."/>
            <person name="Birren B."/>
        </authorList>
    </citation>
    <scope>NUCLEOTIDE SEQUENCE [LARGE SCALE GENOMIC DNA]</scope>
    <source>
        <strain evidence="8 9">ATCC 38327</strain>
    </source>
</reference>
<feature type="transmembrane region" description="Helical" evidence="7">
    <location>
        <begin position="382"/>
        <end position="403"/>
    </location>
</feature>
<dbReference type="Gene3D" id="1.20.1250.20">
    <property type="entry name" value="MFS general substrate transporter like domains"/>
    <property type="match status" value="1"/>
</dbReference>
<dbReference type="SUPFAM" id="SSF103473">
    <property type="entry name" value="MFS general substrate transporter"/>
    <property type="match status" value="1"/>
</dbReference>
<feature type="transmembrane region" description="Helical" evidence="7">
    <location>
        <begin position="152"/>
        <end position="171"/>
    </location>
</feature>
<keyword evidence="9" id="KW-1185">Reference proteome</keyword>
<keyword evidence="3 7" id="KW-0812">Transmembrane</keyword>
<dbReference type="InterPro" id="IPR011701">
    <property type="entry name" value="MFS"/>
</dbReference>
<name>A0A0L0SCN7_ALLM3</name>